<dbReference type="SUPFAM" id="SSF51206">
    <property type="entry name" value="cAMP-binding domain-like"/>
    <property type="match status" value="1"/>
</dbReference>
<proteinExistence type="predicted"/>
<dbReference type="EMBL" id="SADD01000005">
    <property type="protein sequence ID" value="RVU44143.1"/>
    <property type="molecule type" value="Genomic_DNA"/>
</dbReference>
<dbReference type="InterPro" id="IPR050397">
    <property type="entry name" value="Env_Response_Regulators"/>
</dbReference>
<sequence>MLSTSPWSSKAGRSPEHTLCSKPTPPELPGCPPCAHLLEWGVDFAAKNNCFGRTSVMVQIRLLDLLNTIDDAVESQEHARALQLIMANWYNLPDPSPLRERTAVILATVGRKREAVEVYTLAARHYANAGFPTRAIAAIKQMHALHPASTELLDHFATLYSVRSPYLENGRPQPSFPQPAGNLTTQVHGGEPDLDELFERVLERATDPDGTAERPGSLPALPLLSVLPPDALRRVLDFVDYEIFPNAQLVFEPSQKSADLLWTVSNDLTVNEGTKTFRIPAGSLLGLNAFGGSERAPRYRVLSERGSECLRLAQSAIGKLNDELPDFLNRLATLRRHALTEGLLDRHELFTHLSAEERARVVGRFTGLTLDKGTLCVRQGRPSPGLFILLDGKVDIIRKDDDWEITVATLGIGEVVGEVGLVASDQATATVVCTAAGHALFLAREDFEILASEHPPIAQFTARLARERLDAIESTLSAQDLAEVP</sequence>
<dbReference type="SMART" id="SM00100">
    <property type="entry name" value="cNMP"/>
    <property type="match status" value="2"/>
</dbReference>
<dbReference type="Gene3D" id="2.60.120.10">
    <property type="entry name" value="Jelly Rolls"/>
    <property type="match status" value="1"/>
</dbReference>
<dbReference type="InterPro" id="IPR014710">
    <property type="entry name" value="RmlC-like_jellyroll"/>
</dbReference>
<comment type="caution">
    <text evidence="3">The sequence shown here is derived from an EMBL/GenBank/DDBJ whole genome shotgun (WGS) entry which is preliminary data.</text>
</comment>
<protein>
    <submittedName>
        <fullName evidence="3">Cyclic nucleotide-binding domain-containing protein</fullName>
    </submittedName>
</protein>
<reference evidence="3 4" key="1">
    <citation type="submission" date="2019-01" db="EMBL/GenBank/DDBJ databases">
        <title>Lujinxingia litoralis gen. nov., sp. nov. and Lujinxingia sediminis gen. nov., sp. nov., new members in the order Bradymonadales, isolated from coastal sediment.</title>
        <authorList>
            <person name="Li C.-M."/>
        </authorList>
    </citation>
    <scope>NUCLEOTIDE SEQUENCE [LARGE SCALE GENOMIC DNA]</scope>
    <source>
        <strain evidence="3 4">SEH01</strain>
    </source>
</reference>
<dbReference type="PROSITE" id="PS50042">
    <property type="entry name" value="CNMP_BINDING_3"/>
    <property type="match status" value="1"/>
</dbReference>
<dbReference type="CDD" id="cd00038">
    <property type="entry name" value="CAP_ED"/>
    <property type="match status" value="1"/>
</dbReference>
<evidence type="ECO:0000313" key="4">
    <source>
        <dbReference type="Proteomes" id="UP000282926"/>
    </source>
</evidence>
<name>A0ABY0CSR5_9DELT</name>
<organism evidence="3 4">
    <name type="scientific">Lujinxingia sediminis</name>
    <dbReference type="NCBI Taxonomy" id="2480984"/>
    <lineage>
        <taxon>Bacteria</taxon>
        <taxon>Deltaproteobacteria</taxon>
        <taxon>Bradymonadales</taxon>
        <taxon>Lujinxingiaceae</taxon>
        <taxon>Lujinxingia</taxon>
    </lineage>
</organism>
<dbReference type="InterPro" id="IPR018490">
    <property type="entry name" value="cNMP-bd_dom_sf"/>
</dbReference>
<evidence type="ECO:0000313" key="3">
    <source>
        <dbReference type="EMBL" id="RVU44143.1"/>
    </source>
</evidence>
<feature type="domain" description="Cyclic nucleotide-binding" evidence="2">
    <location>
        <begin position="349"/>
        <end position="450"/>
    </location>
</feature>
<evidence type="ECO:0000259" key="2">
    <source>
        <dbReference type="PROSITE" id="PS50042"/>
    </source>
</evidence>
<keyword evidence="4" id="KW-1185">Reference proteome</keyword>
<dbReference type="Proteomes" id="UP000282926">
    <property type="component" value="Unassembled WGS sequence"/>
</dbReference>
<gene>
    <name evidence="3" type="ORF">EA187_11380</name>
</gene>
<accession>A0ABY0CSR5</accession>
<dbReference type="InterPro" id="IPR000595">
    <property type="entry name" value="cNMP-bd_dom"/>
</dbReference>
<dbReference type="Pfam" id="PF00027">
    <property type="entry name" value="cNMP_binding"/>
    <property type="match status" value="1"/>
</dbReference>
<dbReference type="PANTHER" id="PTHR24567">
    <property type="entry name" value="CRP FAMILY TRANSCRIPTIONAL REGULATORY PROTEIN"/>
    <property type="match status" value="1"/>
</dbReference>
<evidence type="ECO:0000256" key="1">
    <source>
        <dbReference type="SAM" id="MobiDB-lite"/>
    </source>
</evidence>
<dbReference type="PANTHER" id="PTHR24567:SF26">
    <property type="entry name" value="REGULATORY PROTEIN YEIL"/>
    <property type="match status" value="1"/>
</dbReference>
<feature type="region of interest" description="Disordered" evidence="1">
    <location>
        <begin position="1"/>
        <end position="25"/>
    </location>
</feature>